<organism evidence="1 2">
    <name type="scientific">Papilio machaon</name>
    <name type="common">Old World swallowtail butterfly</name>
    <dbReference type="NCBI Taxonomy" id="76193"/>
    <lineage>
        <taxon>Eukaryota</taxon>
        <taxon>Metazoa</taxon>
        <taxon>Ecdysozoa</taxon>
        <taxon>Arthropoda</taxon>
        <taxon>Hexapoda</taxon>
        <taxon>Insecta</taxon>
        <taxon>Pterygota</taxon>
        <taxon>Neoptera</taxon>
        <taxon>Endopterygota</taxon>
        <taxon>Lepidoptera</taxon>
        <taxon>Glossata</taxon>
        <taxon>Ditrysia</taxon>
        <taxon>Papilionoidea</taxon>
        <taxon>Papilionidae</taxon>
        <taxon>Papilioninae</taxon>
        <taxon>Papilio</taxon>
    </lineage>
</organism>
<evidence type="ECO:0000313" key="1">
    <source>
        <dbReference type="EMBL" id="KPJ06376.1"/>
    </source>
</evidence>
<name>A0A194QS58_PAPMA</name>
<reference evidence="1 2" key="1">
    <citation type="journal article" date="2015" name="Nat. Commun.">
        <title>Outbred genome sequencing and CRISPR/Cas9 gene editing in butterflies.</title>
        <authorList>
            <person name="Li X."/>
            <person name="Fan D."/>
            <person name="Zhang W."/>
            <person name="Liu G."/>
            <person name="Zhang L."/>
            <person name="Zhao L."/>
            <person name="Fang X."/>
            <person name="Chen L."/>
            <person name="Dong Y."/>
            <person name="Chen Y."/>
            <person name="Ding Y."/>
            <person name="Zhao R."/>
            <person name="Feng M."/>
            <person name="Zhu Y."/>
            <person name="Feng Y."/>
            <person name="Jiang X."/>
            <person name="Zhu D."/>
            <person name="Xiang H."/>
            <person name="Feng X."/>
            <person name="Li S."/>
            <person name="Wang J."/>
            <person name="Zhang G."/>
            <person name="Kronforst M.R."/>
            <person name="Wang W."/>
        </authorList>
    </citation>
    <scope>NUCLEOTIDE SEQUENCE [LARGE SCALE GENOMIC DNA]</scope>
    <source>
        <strain evidence="1">Ya'a_city_454_Pm</strain>
        <tissue evidence="1">Whole body</tissue>
    </source>
</reference>
<dbReference type="EMBL" id="KQ461196">
    <property type="protein sequence ID" value="KPJ06376.1"/>
    <property type="molecule type" value="Genomic_DNA"/>
</dbReference>
<accession>A0A194QS58</accession>
<dbReference type="STRING" id="76193.A0A194QS58"/>
<keyword evidence="2" id="KW-1185">Reference proteome</keyword>
<dbReference type="AlphaFoldDB" id="A0A194QS58"/>
<evidence type="ECO:0000313" key="2">
    <source>
        <dbReference type="Proteomes" id="UP000053240"/>
    </source>
</evidence>
<proteinExistence type="predicted"/>
<dbReference type="Proteomes" id="UP000053240">
    <property type="component" value="Unassembled WGS sequence"/>
</dbReference>
<dbReference type="InParanoid" id="A0A194QS58"/>
<protein>
    <submittedName>
        <fullName evidence="1">Uncharacterized protein</fullName>
    </submittedName>
</protein>
<sequence>MFTAPYKLCEGECTDEKLEIGFPVYVGNHAKKVYRDTYNKKINKEEHQIWYPRKTNKIFNFPRKNGSAYFNVLSKLMEENYSPISTVIRSAPAIADHNSTGYNKSISIPGIKTCYDFSTYITTKLIKTLVLMKAVIYIQASIVGVTYMDDFDFEERYRNVNECNPIYWHPLHLPKDCIDMYEKLIRSNLGSMGPLQVFKDRLFDEMEDDSEESYEYHHFRQGYLLPPVISGGKEVIYEKRQPLSPMKKMIEMMRSDAMTIPTAPEIGIAPQYGPIAVYHQPISKKSEKAIKEIAEAYQKAMMPHKIKKHKKRRVTIAYCSEMKLLLKATITLLIMNLVKCSIDGLSYMDIQKSKKYNIIPKVEDPCNPLYWYPRPIPDYCYFKNGPKTEKPIIGPIPMPIPVPVFPKPLGPVPLLPPPPPPLVPAPLPVGVPFAPNPMMPVSSGVAYPIASNPLPPPFLPYNTYSSYGNQQAGMVPGIRGIVTHDGGINILPFSDAYSDMLEKHKQKMIRRKLQRVLDDYEDYPKHYYRLRKRLRNAYID</sequence>
<gene>
    <name evidence="1" type="ORF">RR48_14115</name>
</gene>